<organism evidence="3 4">
    <name type="scientific">Rubroshorea leprosula</name>
    <dbReference type="NCBI Taxonomy" id="152421"/>
    <lineage>
        <taxon>Eukaryota</taxon>
        <taxon>Viridiplantae</taxon>
        <taxon>Streptophyta</taxon>
        <taxon>Embryophyta</taxon>
        <taxon>Tracheophyta</taxon>
        <taxon>Spermatophyta</taxon>
        <taxon>Magnoliopsida</taxon>
        <taxon>eudicotyledons</taxon>
        <taxon>Gunneridae</taxon>
        <taxon>Pentapetalae</taxon>
        <taxon>rosids</taxon>
        <taxon>malvids</taxon>
        <taxon>Malvales</taxon>
        <taxon>Dipterocarpaceae</taxon>
        <taxon>Rubroshorea</taxon>
    </lineage>
</organism>
<evidence type="ECO:0008006" key="5">
    <source>
        <dbReference type="Google" id="ProtNLM"/>
    </source>
</evidence>
<proteinExistence type="predicted"/>
<dbReference type="EMBL" id="BPVZ01000076">
    <property type="protein sequence ID" value="GKV27675.1"/>
    <property type="molecule type" value="Genomic_DNA"/>
</dbReference>
<dbReference type="Pfam" id="PF13963">
    <property type="entry name" value="Transpos_assoc"/>
    <property type="match status" value="1"/>
</dbReference>
<gene>
    <name evidence="3" type="ORF">SLEP1_g36814</name>
</gene>
<keyword evidence="4" id="KW-1185">Reference proteome</keyword>
<evidence type="ECO:0000313" key="3">
    <source>
        <dbReference type="EMBL" id="GKV27675.1"/>
    </source>
</evidence>
<evidence type="ECO:0000259" key="2">
    <source>
        <dbReference type="Pfam" id="PF13963"/>
    </source>
</evidence>
<evidence type="ECO:0000313" key="4">
    <source>
        <dbReference type="Proteomes" id="UP001054252"/>
    </source>
</evidence>
<dbReference type="InterPro" id="IPR025452">
    <property type="entry name" value="DUF4218"/>
</dbReference>
<dbReference type="Pfam" id="PF02992">
    <property type="entry name" value="Transposase_21"/>
    <property type="match status" value="1"/>
</dbReference>
<evidence type="ECO:0000259" key="1">
    <source>
        <dbReference type="Pfam" id="PF13960"/>
    </source>
</evidence>
<dbReference type="InterPro" id="IPR004242">
    <property type="entry name" value="Transposase_21"/>
</dbReference>
<dbReference type="Pfam" id="PF13960">
    <property type="entry name" value="DUF4218"/>
    <property type="match status" value="1"/>
</dbReference>
<sequence>MDKSWINLHWSNPKYEEGVRQFLDFAFNGHEEGKALRCPCEKCHNDTFLTRKVLYKHLMANHFDKAYVEWYHHGESFYHEYDAESDYDMHEFEEESDYDMHEYEGMQEMLHDIGCAYNINDGSDEPIGTSSSNVNKEAAEFYRLLKEADKELYPNCQHFSRLSFIAQLMNIKILYGLSGRAVDAILELLTKVLPKGNKDRIKRLYMSPKTASEMIWHEKKRPDDGFMRHPADSLAWKSFNSQHPSFSADPRNIRLGLASDGFNPFGNMSTSYSIWPVVLVNYNLPPWMGMKDSYLMLPMLIPGPKAPGNDIDVYLQPLIDELKDLWENGVEVYDAASKSNFNVRVALMWTTSDLPGLAILSGYSTKGKFGCPTCKTETCSLRLRNGHKTCYLGHRRFLPLDHPWREDANAFDGTIEHRHAPKELTGKDVVEQYKLFNQVTFGKTKKQKKGRKHYQMNVKGKTKDTINTRFDLELMGIRPELYAKSEGDNKLKSFVKNTAHVEGSIAEAYTVHEAVMFCSLYMPEVETILNRVGRNYEGVDESTTSKLQIFKCIGRPLRGNKYEELSFMEWDQARSYVLHNCEDIHEFINQAEQVYYVPDTKDSNWHVVIKTKPRDFYDFPPDEDAVESYHENEEIGHIQQDALVCDNDPILNRLEIENVDVEQRPITDDLLIEDEDEDVEDETDYEDDLIFSEEEGGPPPEDTDAKLDVGIVFEVILDPSVRLGLAVGNAFQIFVGNAKHKLDVEATEGSERITVRTVQSQSLDVVLVVESFDFLLGCEKAQKVAEAVP</sequence>
<comment type="caution">
    <text evidence="3">The sequence shown here is derived from an EMBL/GenBank/DDBJ whole genome shotgun (WGS) entry which is preliminary data.</text>
</comment>
<dbReference type="InterPro" id="IPR029480">
    <property type="entry name" value="Transpos_assoc"/>
</dbReference>
<accession>A0AAV5KSR3</accession>
<feature type="domain" description="Transposase-associated" evidence="2">
    <location>
        <begin position="3"/>
        <end position="75"/>
    </location>
</feature>
<protein>
    <recommendedName>
        <fullName evidence="5">Transposase-associated domain-containing protein</fullName>
    </recommendedName>
</protein>
<feature type="domain" description="DUF4218" evidence="1">
    <location>
        <begin position="490"/>
        <end position="535"/>
    </location>
</feature>
<name>A0AAV5KSR3_9ROSI</name>
<dbReference type="PANTHER" id="PTHR10775:SF158">
    <property type="entry name" value="TNP2-LIKE TRANSPOSON PROTEIN"/>
    <property type="match status" value="1"/>
</dbReference>
<dbReference type="PANTHER" id="PTHR10775">
    <property type="entry name" value="OS08G0208400 PROTEIN"/>
    <property type="match status" value="1"/>
</dbReference>
<reference evidence="3 4" key="1">
    <citation type="journal article" date="2021" name="Commun. Biol.">
        <title>The genome of Shorea leprosula (Dipterocarpaceae) highlights the ecological relevance of drought in aseasonal tropical rainforests.</title>
        <authorList>
            <person name="Ng K.K.S."/>
            <person name="Kobayashi M.J."/>
            <person name="Fawcett J.A."/>
            <person name="Hatakeyama M."/>
            <person name="Paape T."/>
            <person name="Ng C.H."/>
            <person name="Ang C.C."/>
            <person name="Tnah L.H."/>
            <person name="Lee C.T."/>
            <person name="Nishiyama T."/>
            <person name="Sese J."/>
            <person name="O'Brien M.J."/>
            <person name="Copetti D."/>
            <person name="Mohd Noor M.I."/>
            <person name="Ong R.C."/>
            <person name="Putra M."/>
            <person name="Sireger I.Z."/>
            <person name="Indrioko S."/>
            <person name="Kosugi Y."/>
            <person name="Izuno A."/>
            <person name="Isagi Y."/>
            <person name="Lee S.L."/>
            <person name="Shimizu K.K."/>
        </authorList>
    </citation>
    <scope>NUCLEOTIDE SEQUENCE [LARGE SCALE GENOMIC DNA]</scope>
    <source>
        <strain evidence="3">214</strain>
    </source>
</reference>
<dbReference type="AlphaFoldDB" id="A0AAV5KSR3"/>
<dbReference type="Proteomes" id="UP001054252">
    <property type="component" value="Unassembled WGS sequence"/>
</dbReference>